<dbReference type="Proteomes" id="UP000219918">
    <property type="component" value="Segment"/>
</dbReference>
<protein>
    <submittedName>
        <fullName evidence="35">Uncharacterized protein</fullName>
    </submittedName>
</protein>
<dbReference type="Proteomes" id="UP000219987">
    <property type="component" value="Segment"/>
</dbReference>
<dbReference type="EMBL" id="KX349267">
    <property type="protein sequence ID" value="AOO06363.1"/>
    <property type="molecule type" value="Genomic_DNA"/>
</dbReference>
<evidence type="ECO:0000313" key="4">
    <source>
        <dbReference type="EMBL" id="AON98230.1"/>
    </source>
</evidence>
<evidence type="ECO:0000313" key="49">
    <source>
        <dbReference type="EMBL" id="AOO07863.1"/>
    </source>
</evidence>
<evidence type="ECO:0000313" key="38">
    <source>
        <dbReference type="EMBL" id="AOO05508.1"/>
    </source>
</evidence>
<dbReference type="Proteomes" id="UP000220975">
    <property type="component" value="Segment"/>
</dbReference>
<dbReference type="Proteomes" id="UP000220290">
    <property type="component" value="Segment"/>
</dbReference>
<dbReference type="Proteomes" id="UP000219867">
    <property type="component" value="Segment"/>
</dbReference>
<dbReference type="EMBL" id="KX349282">
    <property type="protein sequence ID" value="AOO09580.1"/>
    <property type="molecule type" value="Genomic_DNA"/>
</dbReference>
<dbReference type="EMBL" id="KX349252">
    <property type="protein sequence ID" value="AOO03155.1"/>
    <property type="molecule type" value="Genomic_DNA"/>
</dbReference>
<dbReference type="Proteomes" id="UP000220287">
    <property type="component" value="Segment"/>
</dbReference>
<evidence type="ECO:0000313" key="11">
    <source>
        <dbReference type="EMBL" id="AON99732.1"/>
    </source>
</evidence>
<dbReference type="Proteomes" id="UP000220745">
    <property type="component" value="Segment"/>
</dbReference>
<dbReference type="EMBL" id="KX349234">
    <property type="protein sequence ID" value="AON99304.1"/>
    <property type="molecule type" value="Genomic_DNA"/>
</dbReference>
<dbReference type="Proteomes" id="UP000220212">
    <property type="component" value="Segment"/>
</dbReference>
<evidence type="ECO:0000313" key="39">
    <source>
        <dbReference type="EMBL" id="AOO05722.1"/>
    </source>
</evidence>
<dbReference type="Proteomes" id="UP000220257">
    <property type="component" value="Genome"/>
</dbReference>
<dbReference type="EMBL" id="KX349261">
    <property type="protein sequence ID" value="AOO05080.1"/>
    <property type="molecule type" value="Genomic_DNA"/>
</dbReference>
<dbReference type="EMBL" id="KX349256">
    <property type="protein sequence ID" value="AOO04011.1"/>
    <property type="molecule type" value="Genomic_DNA"/>
</dbReference>
<evidence type="ECO:0000313" key="23">
    <source>
        <dbReference type="EMBL" id="AOO02299.1"/>
    </source>
</evidence>
<dbReference type="Proteomes" id="UP000220420">
    <property type="component" value="Segment"/>
</dbReference>
<evidence type="ECO:0000313" key="19">
    <source>
        <dbReference type="EMBL" id="AOO01444.1"/>
    </source>
</evidence>
<dbReference type="Proteomes" id="UP000220326">
    <property type="component" value="Segment"/>
</dbReference>
<evidence type="ECO:0000313" key="25">
    <source>
        <dbReference type="EMBL" id="AOO02727.1"/>
    </source>
</evidence>
<dbReference type="Proteomes" id="UP000220878">
    <property type="component" value="Genome"/>
</dbReference>
<dbReference type="EMBL" id="KX349272">
    <property type="protein sequence ID" value="AOO07433.1"/>
    <property type="molecule type" value="Genomic_DNA"/>
</dbReference>
<dbReference type="EMBL" id="KX349246">
    <property type="protein sequence ID" value="AOO01872.1"/>
    <property type="molecule type" value="Genomic_DNA"/>
</dbReference>
<dbReference type="EMBL" id="KX349257">
    <property type="protein sequence ID" value="AOO04225.1"/>
    <property type="molecule type" value="Genomic_DNA"/>
</dbReference>
<evidence type="ECO:0000313" key="28">
    <source>
        <dbReference type="EMBL" id="AOO03369.1"/>
    </source>
</evidence>
<evidence type="ECO:0000313" key="48">
    <source>
        <dbReference type="EMBL" id="AOO07647.1"/>
    </source>
</evidence>
<evidence type="ECO:0000313" key="14">
    <source>
        <dbReference type="EMBL" id="AOO00375.1"/>
    </source>
</evidence>
<dbReference type="Proteomes" id="UP000220084">
    <property type="component" value="Segment"/>
</dbReference>
<evidence type="ECO:0000313" key="6">
    <source>
        <dbReference type="EMBL" id="AON98661.1"/>
    </source>
</evidence>
<gene>
    <name evidence="1" type="ORF">Fa020709_075</name>
    <name evidence="2" type="ORF">Fa100709_075</name>
    <name evidence="3" type="ORF">Fa240709_075</name>
    <name evidence="4" type="ORF">LIS011010_075</name>
    <name evidence="5" type="ORF">LIS021013_076</name>
    <name evidence="6" type="ORF">LIS061010_076</name>
    <name evidence="7" type="ORF">LIS091010_075</name>
    <name evidence="8" type="ORF">LIS111010_075</name>
    <name evidence="9" type="ORF">LIS121010_075</name>
    <name evidence="10" type="ORF">LIS141013_075</name>
    <name evidence="11" type="ORF">NJ_05_1013_074</name>
    <name evidence="12" type="ORF">Np010709_075</name>
    <name evidence="13" type="ORF">Np011112_075</name>
    <name evidence="14" type="ORF">Np030709_075</name>
    <name evidence="15" type="ORF">Np031112_074</name>
    <name evidence="16" type="ORF">Np041112_075</name>
    <name evidence="17" type="ORF">Np060912_075</name>
    <name evidence="18" type="ORF">Np111112_075</name>
    <name evidence="19" type="ORF">Np120912_075</name>
    <name evidence="20" type="ORF">Np140912_075</name>
    <name evidence="21" type="ORF">Np150709_075</name>
    <name evidence="22" type="ORF">Np151112_075</name>
    <name evidence="23" type="ORF">Np191112_074</name>
    <name evidence="24" type="ORF">Np200912_075</name>
    <name evidence="25" type="ORF">Np231112_075</name>
    <name evidence="26" type="ORF">Np241112_075</name>
    <name evidence="27" type="ORF">Np311112_075</name>
    <name evidence="28" type="ORF">Np330912_075</name>
    <name evidence="29" type="ORF">Np361112_075</name>
    <name evidence="30" type="ORF">RW010709_075</name>
    <name evidence="31" type="ORF">RW020113_075</name>
    <name evidence="32" type="ORF">RW020709_075</name>
    <name evidence="33" type="ORF">RW030709_075</name>
    <name evidence="34" type="ORF">RW081112_074</name>
    <name evidence="35" type="ORF">RW110905_075</name>
    <name evidence="36" type="ORF">RW120113_075</name>
    <name evidence="37" type="ORF">RW120709_075</name>
    <name evidence="38" type="ORF">RW141112_075</name>
    <name evidence="39" type="ORF">RW160905_075</name>
    <name evidence="40" type="ORF">RW170113_075</name>
    <name evidence="41" type="ORF">RW260905_074</name>
    <name evidence="42" type="ORF">RW291112_075</name>
    <name evidence="43" type="ORF">RW300905_075</name>
    <name evidence="44" type="ORF">RW340905_075</name>
    <name evidence="45" type="ORF">RW401112_075</name>
    <name evidence="46" type="ORF">Sn250709_075</name>
    <name evidence="47" type="ORF">W1010709_075</name>
    <name evidence="48" type="ORF">W1010910_075</name>
    <name evidence="49" type="ORF">W1030709_076</name>
    <name evidence="50" type="ORF">W1080709_075</name>
    <name evidence="51" type="ORF">W1090709_075</name>
    <name evidence="52" type="ORF">W1120909_075</name>
    <name evidence="53" type="ORF">W1130709_075</name>
    <name evidence="54" type="ORF">W1160709_075</name>
    <name evidence="55" type="ORF">W2020709_075</name>
    <name evidence="56" type="ORF">W2130910_075</name>
    <name evidence="57" type="ORF">W2140910_075</name>
    <name evidence="58" type="ORF">W2320910_075</name>
    <name evidence="59" type="ORF">W2390910_075</name>
</gene>
<dbReference type="EMBL" id="KX349284">
    <property type="protein sequence ID" value="AOO10009.1"/>
    <property type="molecule type" value="Genomic_DNA"/>
</dbReference>
<dbReference type="EMBL" id="KX349258">
    <property type="protein sequence ID" value="AOO04439.1"/>
    <property type="molecule type" value="Genomic_DNA"/>
</dbReference>
<evidence type="ECO:0000313" key="30">
    <source>
        <dbReference type="EMBL" id="AOO03797.1"/>
    </source>
</evidence>
<evidence type="ECO:0000313" key="60">
    <source>
        <dbReference type="Proteomes" id="UP000219740"/>
    </source>
</evidence>
<evidence type="ECO:0000313" key="36">
    <source>
        <dbReference type="EMBL" id="AOO05080.1"/>
    </source>
</evidence>
<evidence type="ECO:0000313" key="55">
    <source>
        <dbReference type="EMBL" id="AOO09151.1"/>
    </source>
</evidence>
<dbReference type="Proteomes" id="UP000220874">
    <property type="component" value="Segment"/>
</dbReference>
<dbReference type="EMBL" id="KX349247">
    <property type="protein sequence ID" value="AOO02086.1"/>
    <property type="molecule type" value="Genomic_DNA"/>
</dbReference>
<dbReference type="Proteomes" id="UP000220477">
    <property type="component" value="Segment"/>
</dbReference>
<dbReference type="Proteomes" id="UP000219973">
    <property type="component" value="Segment"/>
</dbReference>
<dbReference type="Proteomes" id="UP000220999">
    <property type="component" value="Segment"/>
</dbReference>
<dbReference type="Proteomes" id="UP000220274">
    <property type="component" value="Genome"/>
</dbReference>
<dbReference type="EMBL" id="KX349275">
    <property type="protein sequence ID" value="AOO08078.1"/>
    <property type="molecule type" value="Genomic_DNA"/>
</dbReference>
<evidence type="ECO:0000313" key="31">
    <source>
        <dbReference type="EMBL" id="AOO04011.1"/>
    </source>
</evidence>
<evidence type="ECO:0000313" key="5">
    <source>
        <dbReference type="EMBL" id="AON98446.1"/>
    </source>
</evidence>
<dbReference type="EMBL" id="KX349277">
    <property type="protein sequence ID" value="AOO08507.1"/>
    <property type="molecule type" value="Genomic_DNA"/>
</dbReference>
<evidence type="ECO:0000313" key="59">
    <source>
        <dbReference type="EMBL" id="AOO10009.1"/>
    </source>
</evidence>
<evidence type="ECO:0000313" key="56">
    <source>
        <dbReference type="EMBL" id="AOO09366.1"/>
    </source>
</evidence>
<dbReference type="Proteomes" id="UP000220375">
    <property type="component" value="Segment"/>
</dbReference>
<dbReference type="EMBL" id="KX349263">
    <property type="protein sequence ID" value="AOO05508.1"/>
    <property type="molecule type" value="Genomic_DNA"/>
</dbReference>
<dbReference type="Proteomes" id="UP000220101">
    <property type="component" value="Segment"/>
</dbReference>
<dbReference type="EMBL" id="KX349237">
    <property type="protein sequence ID" value="AON99946.1"/>
    <property type="molecule type" value="Genomic_DNA"/>
</dbReference>
<dbReference type="Proteomes" id="UP000220862">
    <property type="component" value="Segment"/>
</dbReference>
<evidence type="ECO:0000313" key="1">
    <source>
        <dbReference type="EMBL" id="AON97588.1"/>
    </source>
</evidence>
<dbReference type="EMBL" id="KX349229">
    <property type="protein sequence ID" value="AON98230.1"/>
    <property type="molecule type" value="Genomic_DNA"/>
</dbReference>
<dbReference type="Proteomes" id="UP000219978">
    <property type="component" value="Segment"/>
</dbReference>
<dbReference type="EMBL" id="KX349242">
    <property type="protein sequence ID" value="AOO01016.1"/>
    <property type="molecule type" value="Genomic_DNA"/>
</dbReference>
<evidence type="ECO:0000313" key="40">
    <source>
        <dbReference type="EMBL" id="AOO05936.1"/>
    </source>
</evidence>
<dbReference type="EMBL" id="KX349253">
    <property type="protein sequence ID" value="AOO03369.1"/>
    <property type="molecule type" value="Genomic_DNA"/>
</dbReference>
<dbReference type="Proteomes" id="UP000229411">
    <property type="component" value="Segment"/>
</dbReference>
<dbReference type="EMBL" id="KX349255">
    <property type="protein sequence ID" value="AOO03797.1"/>
    <property type="molecule type" value="Genomic_DNA"/>
</dbReference>
<evidence type="ECO:0000313" key="18">
    <source>
        <dbReference type="EMBL" id="AOO01230.1"/>
    </source>
</evidence>
<evidence type="ECO:0000313" key="13">
    <source>
        <dbReference type="EMBL" id="AOO00161.1"/>
    </source>
</evidence>
<evidence type="ECO:0000313" key="16">
    <source>
        <dbReference type="EMBL" id="AOO00802.1"/>
    </source>
</evidence>
<dbReference type="Proteomes" id="UP000220556">
    <property type="component" value="Segment"/>
</dbReference>
<evidence type="ECO:0000313" key="34">
    <source>
        <dbReference type="EMBL" id="AOO04652.1"/>
    </source>
</evidence>
<dbReference type="Proteomes" id="UP000220899">
    <property type="component" value="Segment"/>
</dbReference>
<dbReference type="Proteomes" id="UP000220968">
    <property type="component" value="Segment"/>
</dbReference>
<dbReference type="Proteomes" id="UP000219823">
    <property type="component" value="Segment"/>
</dbReference>
<dbReference type="EMBL" id="KX349262">
    <property type="protein sequence ID" value="AOO05294.1"/>
    <property type="molecule type" value="Genomic_DNA"/>
</dbReference>
<dbReference type="Proteomes" id="UP000220171">
    <property type="component" value="Segment"/>
</dbReference>
<evidence type="ECO:0000313" key="61">
    <source>
        <dbReference type="Proteomes" id="UP000219765"/>
    </source>
</evidence>
<dbReference type="Proteomes" id="UP000220960">
    <property type="component" value="Segment"/>
</dbReference>
<evidence type="ECO:0000313" key="47">
    <source>
        <dbReference type="EMBL" id="AOO07433.1"/>
    </source>
</evidence>
<dbReference type="Proteomes" id="UP000220510">
    <property type="component" value="Genome"/>
</dbReference>
<dbReference type="EMBL" id="KX349228">
    <property type="protein sequence ID" value="AON98016.1"/>
    <property type="molecule type" value="Genomic_DNA"/>
</dbReference>
<organism evidence="35 62">
    <name type="scientific">Synechococcus phage S-RIM2</name>
    <dbReference type="NCBI Taxonomy" id="687800"/>
    <lineage>
        <taxon>Viruses</taxon>
        <taxon>Duplodnaviria</taxon>
        <taxon>Heunggongvirae</taxon>
        <taxon>Uroviricota</taxon>
        <taxon>Caudoviricetes</taxon>
        <taxon>Pantevenvirales</taxon>
        <taxon>Kyanoviridae</taxon>
        <taxon>Nerrivikvirus</taxon>
        <taxon>Nerrivikvirus srim2</taxon>
    </lineage>
</organism>
<sequence>MFKALTKSRPAKFYSNQVKVLLLIIIGAMLWSNNDARHFTADRLQDASNLVRPNNTQFTISF</sequence>
<evidence type="ECO:0000313" key="10">
    <source>
        <dbReference type="EMBL" id="AON99519.1"/>
    </source>
</evidence>
<dbReference type="Proteomes" id="UP000219866">
    <property type="component" value="Segment"/>
</dbReference>
<dbReference type="EMBL" id="KX349238">
    <property type="protein sequence ID" value="AOO00161.1"/>
    <property type="molecule type" value="Genomic_DNA"/>
</dbReference>
<dbReference type="EMBL" id="KX349278">
    <property type="protein sequence ID" value="AOO08722.1"/>
    <property type="molecule type" value="Genomic_DNA"/>
</dbReference>
<dbReference type="EMBL" id="KX349259">
    <property type="protein sequence ID" value="AOO04652.1"/>
    <property type="molecule type" value="Genomic_DNA"/>
</dbReference>
<name>A0A1D7RTV9_9CAUD</name>
<dbReference type="EMBL" id="KX349249">
    <property type="protein sequence ID" value="AOO02513.1"/>
    <property type="molecule type" value="Genomic_DNA"/>
</dbReference>
<accession>A0A1D7RTV9</accession>
<dbReference type="EMBL" id="KX349279">
    <property type="protein sequence ID" value="AOO08937.1"/>
    <property type="molecule type" value="Genomic_DNA"/>
</dbReference>
<evidence type="ECO:0000313" key="53">
    <source>
        <dbReference type="EMBL" id="AOO08722.1"/>
    </source>
</evidence>
<dbReference type="Proteomes" id="UP000220813">
    <property type="component" value="Segment"/>
</dbReference>
<dbReference type="EMBL" id="KX349248">
    <property type="protein sequence ID" value="AOO02299.1"/>
    <property type="molecule type" value="Genomic_DNA"/>
</dbReference>
<evidence type="ECO:0000313" key="27">
    <source>
        <dbReference type="EMBL" id="AOO03155.1"/>
    </source>
</evidence>
<dbReference type="Proteomes" id="UP000220062">
    <property type="component" value="Segment"/>
</dbReference>
<dbReference type="EMBL" id="KX349240">
    <property type="protein sequence ID" value="AOO00588.1"/>
    <property type="molecule type" value="Genomic_DNA"/>
</dbReference>
<dbReference type="Proteomes" id="UP000219893">
    <property type="component" value="Segment"/>
</dbReference>
<reference evidence="60 61" key="1">
    <citation type="journal article" date="2016" name="Environ. Microbiol.">
        <title>Genomic diversification of marine cyanophages into stable ecotypes.</title>
        <authorList>
            <person name="Marston M.F."/>
            <person name="Martiny J.B."/>
        </authorList>
    </citation>
    <scope>NUCLEOTIDE SEQUENCE [LARGE SCALE GENOMIC DNA]</scope>
    <source>
        <strain evidence="1">Fa_02_0709</strain>
        <strain evidence="2">Fa_10_0709</strain>
        <strain evidence="3">Fa_24_0709</strain>
        <strain evidence="4">LIS_01_1010</strain>
        <strain evidence="5">LIS_02_1013</strain>
        <strain evidence="6">LIS_06_1010</strain>
        <strain evidence="7">LIS_09_1010</strain>
        <strain evidence="8">LIS_11_1010</strain>
        <strain evidence="9">LIS_12_1010</strain>
        <strain evidence="10">LIS_14_1013</strain>
        <strain evidence="11">NJ_05_1013</strain>
        <strain evidence="12">Np_01_0709</strain>
        <strain evidence="13">Np_01_1112</strain>
        <strain evidence="14">Np_03_0709</strain>
        <strain evidence="15">Np_03_1112</strain>
        <strain evidence="16">Np_04_1112</strain>
        <strain evidence="17">Np_06_0912</strain>
        <strain evidence="18">Np_11_1112</strain>
        <strain evidence="19">Np_12_0912</strain>
        <strain evidence="20">Np_14_0912</strain>
        <strain evidence="21">Np_15_0709</strain>
        <strain evidence="22">Np_15_1112</strain>
        <strain evidence="23">Np_19_1112</strain>
        <strain evidence="24">Np_20_0912</strain>
        <strain evidence="25">Np_23_1112</strain>
        <strain evidence="26">Np_24_1112</strain>
        <strain evidence="27">Np_31_1112</strain>
        <strain evidence="28">Np_33_0912</strain>
        <strain evidence="29">Np_36_1112</strain>
        <strain evidence="30">RW_01_0709</strain>
        <strain evidence="31">RW_02_0113</strain>
        <strain evidence="32">RW_02_0709</strain>
        <strain evidence="33">RW_03_0709</strain>
        <strain evidence="34">RW_08_1112</strain>
        <strain evidence="35">RW_11_0905</strain>
        <strain evidence="36">RW_12_0113</strain>
        <strain evidence="37">RW_12_0709</strain>
        <strain evidence="38">RW_14_1112</strain>
        <strain evidence="39">RW_16_0905</strain>
        <strain evidence="40">RW_17_0113</strain>
        <strain evidence="41">RW_26_0905</strain>
        <strain evidence="42">RW_29_1112</strain>
        <strain evidence="43">RW_30_0905</strain>
        <strain evidence="44">RW_34_0905</strain>
        <strain evidence="45">RW_40_1112</strain>
        <strain evidence="46">Sn_25_0709</strain>
        <strain evidence="47">W1_01_0709</strain>
        <strain evidence="48">W1_01_0910</strain>
        <strain evidence="49">W1_03_0709</strain>
        <strain evidence="50">W1_08_0709</strain>
        <strain evidence="51">W1_09_0709</strain>
        <strain evidence="52">W1_12_0909</strain>
        <strain evidence="53">W1_13_0709</strain>
        <strain evidence="54">W1_16_0709</strain>
        <strain evidence="55">W2_02_0709</strain>
        <strain evidence="56">W2_13_0910</strain>
        <strain evidence="57">W2_14_0910</strain>
        <strain evidence="58">W2_32_0910</strain>
        <strain evidence="59">W2_39_0910</strain>
    </source>
</reference>
<dbReference type="Proteomes" id="UP000219740">
    <property type="component" value="Genome"/>
</dbReference>
<dbReference type="Proteomes" id="UP000220431">
    <property type="component" value="Genome"/>
</dbReference>
<evidence type="ECO:0000313" key="33">
    <source>
        <dbReference type="EMBL" id="AOO04439.1"/>
    </source>
</evidence>
<dbReference type="EMBL" id="KX349241">
    <property type="protein sequence ID" value="AOO00802.1"/>
    <property type="molecule type" value="Genomic_DNA"/>
</dbReference>
<evidence type="ECO:0000313" key="52">
    <source>
        <dbReference type="EMBL" id="AOO08507.1"/>
    </source>
</evidence>
<dbReference type="EMBL" id="KX349244">
    <property type="protein sequence ID" value="AOO01444.1"/>
    <property type="molecule type" value="Genomic_DNA"/>
</dbReference>
<dbReference type="EMBL" id="KX349230">
    <property type="protein sequence ID" value="AON98446.1"/>
    <property type="molecule type" value="Genomic_DNA"/>
</dbReference>
<dbReference type="Proteomes" id="UP000220822">
    <property type="component" value="Genome"/>
</dbReference>
<evidence type="ECO:0000313" key="35">
    <source>
        <dbReference type="EMBL" id="AOO04866.1"/>
    </source>
</evidence>
<evidence type="ECO:0000313" key="43">
    <source>
        <dbReference type="EMBL" id="AOO06577.1"/>
    </source>
</evidence>
<evidence type="ECO:0000313" key="41">
    <source>
        <dbReference type="EMBL" id="AOO06149.1"/>
    </source>
</evidence>
<dbReference type="Proteomes" id="UP000219765">
    <property type="component" value="Segment"/>
</dbReference>
<evidence type="ECO:0000313" key="57">
    <source>
        <dbReference type="EMBL" id="AOO09580.1"/>
    </source>
</evidence>
<dbReference type="EMBL" id="KX349245">
    <property type="protein sequence ID" value="AOO01658.1"/>
    <property type="molecule type" value="Genomic_DNA"/>
</dbReference>
<evidence type="ECO:0000313" key="37">
    <source>
        <dbReference type="EMBL" id="AOO05294.1"/>
    </source>
</evidence>
<dbReference type="Proteomes" id="UP000220729">
    <property type="component" value="Segment"/>
</dbReference>
<dbReference type="EMBL" id="KX349226">
    <property type="protein sequence ID" value="AON97588.1"/>
    <property type="molecule type" value="Genomic_DNA"/>
</dbReference>
<dbReference type="EMBL" id="KX349283">
    <property type="protein sequence ID" value="AOO09794.1"/>
    <property type="molecule type" value="Genomic_DNA"/>
</dbReference>
<evidence type="ECO:0000313" key="21">
    <source>
        <dbReference type="EMBL" id="AOO01872.1"/>
    </source>
</evidence>
<dbReference type="Proteomes" id="UP000220036">
    <property type="component" value="Segment"/>
</dbReference>
<dbReference type="EMBL" id="KX349271">
    <property type="protein sequence ID" value="AOO07219.1"/>
    <property type="molecule type" value="Genomic_DNA"/>
</dbReference>
<proteinExistence type="predicted"/>
<dbReference type="EMBL" id="KX349269">
    <property type="protein sequence ID" value="AOO06791.1"/>
    <property type="molecule type" value="Genomic_DNA"/>
</dbReference>
<evidence type="ECO:0000313" key="44">
    <source>
        <dbReference type="EMBL" id="AOO06791.1"/>
    </source>
</evidence>
<evidence type="ECO:0000313" key="22">
    <source>
        <dbReference type="EMBL" id="AOO02086.1"/>
    </source>
</evidence>
<evidence type="ECO:0000313" key="3">
    <source>
        <dbReference type="EMBL" id="AON98016.1"/>
    </source>
</evidence>
<dbReference type="EMBL" id="KX349276">
    <property type="protein sequence ID" value="AOO08293.1"/>
    <property type="molecule type" value="Genomic_DNA"/>
</dbReference>
<evidence type="ECO:0000313" key="45">
    <source>
        <dbReference type="EMBL" id="AOO07005.1"/>
    </source>
</evidence>
<evidence type="ECO:0000313" key="15">
    <source>
        <dbReference type="EMBL" id="AOO00588.1"/>
    </source>
</evidence>
<dbReference type="Proteomes" id="UP000219940">
    <property type="component" value="Segment"/>
</dbReference>
<dbReference type="EMBL" id="KX349280">
    <property type="protein sequence ID" value="AOO09151.1"/>
    <property type="molecule type" value="Genomic_DNA"/>
</dbReference>
<dbReference type="EMBL" id="KX349260">
    <property type="protein sequence ID" value="AOO04866.1"/>
    <property type="molecule type" value="Genomic_DNA"/>
</dbReference>
<dbReference type="EMBL" id="KX349235">
    <property type="protein sequence ID" value="AON99519.1"/>
    <property type="molecule type" value="Genomic_DNA"/>
</dbReference>
<dbReference type="EMBL" id="KX349236">
    <property type="protein sequence ID" value="AON99732.1"/>
    <property type="molecule type" value="Genomic_DNA"/>
</dbReference>
<evidence type="ECO:0000313" key="29">
    <source>
        <dbReference type="EMBL" id="AOO03583.1"/>
    </source>
</evidence>
<dbReference type="Proteomes" id="UP000220587">
    <property type="component" value="Segment"/>
</dbReference>
<dbReference type="Proteomes" id="UP000220437">
    <property type="component" value="Segment"/>
</dbReference>
<dbReference type="Proteomes" id="UP000220799">
    <property type="component" value="Segment"/>
</dbReference>
<dbReference type="Proteomes" id="UP000219810">
    <property type="component" value="Segment"/>
</dbReference>
<evidence type="ECO:0000313" key="50">
    <source>
        <dbReference type="EMBL" id="AOO08078.1"/>
    </source>
</evidence>
<dbReference type="EMBL" id="KX349233">
    <property type="protein sequence ID" value="AON99090.1"/>
    <property type="molecule type" value="Genomic_DNA"/>
</dbReference>
<evidence type="ECO:0000313" key="54">
    <source>
        <dbReference type="EMBL" id="AOO08937.1"/>
    </source>
</evidence>
<dbReference type="Proteomes" id="UP000220455">
    <property type="component" value="Segment"/>
</dbReference>
<evidence type="ECO:0000313" key="51">
    <source>
        <dbReference type="EMBL" id="AOO08293.1"/>
    </source>
</evidence>
<dbReference type="EMBL" id="KX349270">
    <property type="protein sequence ID" value="AOO07005.1"/>
    <property type="molecule type" value="Genomic_DNA"/>
</dbReference>
<dbReference type="EMBL" id="KX349274">
    <property type="protein sequence ID" value="AOO07863.1"/>
    <property type="molecule type" value="Genomic_DNA"/>
</dbReference>
<evidence type="ECO:0000313" key="12">
    <source>
        <dbReference type="EMBL" id="AON99946.1"/>
    </source>
</evidence>
<dbReference type="EMBL" id="KX349264">
    <property type="protein sequence ID" value="AOO05722.1"/>
    <property type="molecule type" value="Genomic_DNA"/>
</dbReference>
<evidence type="ECO:0000313" key="17">
    <source>
        <dbReference type="EMBL" id="AOO01016.1"/>
    </source>
</evidence>
<dbReference type="EMBL" id="KX349266">
    <property type="protein sequence ID" value="AOO06149.1"/>
    <property type="molecule type" value="Genomic_DNA"/>
</dbReference>
<dbReference type="EMBL" id="KX349268">
    <property type="protein sequence ID" value="AOO06577.1"/>
    <property type="molecule type" value="Genomic_DNA"/>
</dbReference>
<dbReference type="Proteomes" id="UP000220738">
    <property type="component" value="Segment"/>
</dbReference>
<dbReference type="EMBL" id="KX349227">
    <property type="protein sequence ID" value="AON97802.1"/>
    <property type="molecule type" value="Genomic_DNA"/>
</dbReference>
<evidence type="ECO:0000313" key="42">
    <source>
        <dbReference type="EMBL" id="AOO06363.1"/>
    </source>
</evidence>
<dbReference type="Proteomes" id="UP000220815">
    <property type="component" value="Genome"/>
</dbReference>
<dbReference type="EMBL" id="KX349265">
    <property type="protein sequence ID" value="AOO05936.1"/>
    <property type="molecule type" value="Genomic_DNA"/>
</dbReference>
<dbReference type="Proteomes" id="UP000219792">
    <property type="component" value="Segment"/>
</dbReference>
<dbReference type="EMBL" id="KX349232">
    <property type="protein sequence ID" value="AON98876.1"/>
    <property type="molecule type" value="Genomic_DNA"/>
</dbReference>
<dbReference type="EMBL" id="KX349273">
    <property type="protein sequence ID" value="AOO07647.1"/>
    <property type="molecule type" value="Genomic_DNA"/>
</dbReference>
<dbReference type="Proteomes" id="UP000220657">
    <property type="component" value="Segment"/>
</dbReference>
<evidence type="ECO:0000313" key="2">
    <source>
        <dbReference type="EMBL" id="AON97802.1"/>
    </source>
</evidence>
<evidence type="ECO:0000313" key="58">
    <source>
        <dbReference type="EMBL" id="AOO09794.1"/>
    </source>
</evidence>
<evidence type="ECO:0000313" key="8">
    <source>
        <dbReference type="EMBL" id="AON99090.1"/>
    </source>
</evidence>
<dbReference type="EMBL" id="KX349281">
    <property type="protein sequence ID" value="AOO09366.1"/>
    <property type="molecule type" value="Genomic_DNA"/>
</dbReference>
<dbReference type="Proteomes" id="UP000219847">
    <property type="component" value="Segment"/>
</dbReference>
<dbReference type="EMBL" id="KX349231">
    <property type="protein sequence ID" value="AON98661.1"/>
    <property type="molecule type" value="Genomic_DNA"/>
</dbReference>
<dbReference type="Proteomes" id="UP000220280">
    <property type="component" value="Segment"/>
</dbReference>
<evidence type="ECO:0000313" key="46">
    <source>
        <dbReference type="EMBL" id="AOO07219.1"/>
    </source>
</evidence>
<evidence type="ECO:0000313" key="9">
    <source>
        <dbReference type="EMBL" id="AON99304.1"/>
    </source>
</evidence>
<evidence type="ECO:0000313" key="24">
    <source>
        <dbReference type="EMBL" id="AOO02513.1"/>
    </source>
</evidence>
<dbReference type="Proteomes" id="UP000220656">
    <property type="component" value="Segment"/>
</dbReference>
<dbReference type="EMBL" id="KX349250">
    <property type="protein sequence ID" value="AOO02727.1"/>
    <property type="molecule type" value="Genomic_DNA"/>
</dbReference>
<dbReference type="Proteomes" id="UP000220457">
    <property type="component" value="Segment"/>
</dbReference>
<evidence type="ECO:0000313" key="32">
    <source>
        <dbReference type="EMBL" id="AOO04225.1"/>
    </source>
</evidence>
<evidence type="ECO:0000313" key="26">
    <source>
        <dbReference type="EMBL" id="AOO02941.1"/>
    </source>
</evidence>
<dbReference type="EMBL" id="KX349251">
    <property type="protein sequence ID" value="AOO02941.1"/>
    <property type="molecule type" value="Genomic_DNA"/>
</dbReference>
<evidence type="ECO:0000313" key="7">
    <source>
        <dbReference type="EMBL" id="AON98876.1"/>
    </source>
</evidence>
<dbReference type="Proteomes" id="UP000220787">
    <property type="component" value="Segment"/>
</dbReference>
<dbReference type="Proteomes" id="UP000220628">
    <property type="component" value="Segment"/>
</dbReference>
<dbReference type="EMBL" id="KX349243">
    <property type="protein sequence ID" value="AOO01230.1"/>
    <property type="molecule type" value="Genomic_DNA"/>
</dbReference>
<dbReference type="EMBL" id="KX349254">
    <property type="protein sequence ID" value="AOO03583.1"/>
    <property type="molecule type" value="Genomic_DNA"/>
</dbReference>
<evidence type="ECO:0000313" key="20">
    <source>
        <dbReference type="EMBL" id="AOO01658.1"/>
    </source>
</evidence>
<dbReference type="EMBL" id="KX349239">
    <property type="protein sequence ID" value="AOO00375.1"/>
    <property type="molecule type" value="Genomic_DNA"/>
</dbReference>
<dbReference type="Proteomes" id="UP000220231">
    <property type="component" value="Segment"/>
</dbReference>
<dbReference type="Proteomes" id="UP000220301">
    <property type="component" value="Segment"/>
</dbReference>
<evidence type="ECO:0000313" key="62">
    <source>
        <dbReference type="Proteomes" id="UP000220899"/>
    </source>
</evidence>
<dbReference type="Proteomes" id="UP000220495">
    <property type="component" value="Genome"/>
</dbReference>